<keyword evidence="1" id="KW-0812">Transmembrane</keyword>
<keyword evidence="1" id="KW-0472">Membrane</keyword>
<protein>
    <recommendedName>
        <fullName evidence="2">SAP domain-containing protein</fullName>
    </recommendedName>
</protein>
<evidence type="ECO:0000259" key="2">
    <source>
        <dbReference type="PROSITE" id="PS50800"/>
    </source>
</evidence>
<sequence length="287" mass="31874">MEPVDEWTVAELKAELKELGLSNSGNKQELYDRLVEYEEGEDWDEDESGFDASDLARSFAGAMVRNRVAIGAVSAVVILVVAVAFAGPMLLDLFRQEGASEPEVYVWEFTVEERNVTDVKSYFINDDTTESVVVTVPLTRNLSSIYIGAYWRESDEQPGGIIGCDEVTMEVFTTDVNKTNLYSLSNTDAASSDCDADGTEPWDHIWYQYDLELPNITGFEGTEEEALAIWDTYTGIGTGAWLIDISVDTYTLWGPVCDCEDGEDVRLTVSYIEYDVNMAKAQPSTDG</sequence>
<dbReference type="SUPFAM" id="SSF68906">
    <property type="entry name" value="SAP domain"/>
    <property type="match status" value="1"/>
</dbReference>
<dbReference type="InterPro" id="IPR036361">
    <property type="entry name" value="SAP_dom_sf"/>
</dbReference>
<dbReference type="SMART" id="SM00513">
    <property type="entry name" value="SAP"/>
    <property type="match status" value="1"/>
</dbReference>
<evidence type="ECO:0000256" key="1">
    <source>
        <dbReference type="SAM" id="Phobius"/>
    </source>
</evidence>
<accession>A0A2V3HQQ5</accession>
<gene>
    <name evidence="3" type="ORF">CXX69_04415</name>
</gene>
<dbReference type="EMBL" id="PSPG01000008">
    <property type="protein sequence ID" value="PXF21454.1"/>
    <property type="molecule type" value="Genomic_DNA"/>
</dbReference>
<keyword evidence="1" id="KW-1133">Transmembrane helix</keyword>
<proteinExistence type="predicted"/>
<organism evidence="3 4">
    <name type="scientific">Candidatus Thalassarchaeum betae</name>
    <dbReference type="NCBI Taxonomy" id="2599289"/>
    <lineage>
        <taxon>Archaea</taxon>
        <taxon>Methanobacteriati</taxon>
        <taxon>Thermoplasmatota</taxon>
        <taxon>Candidatus Poseidoniia</taxon>
        <taxon>Candidatus Poseidoniales</taxon>
        <taxon>Candidatus Thalassarchaeaceae</taxon>
        <taxon>Candidatus Thalassarchaeum</taxon>
    </lineage>
</organism>
<feature type="domain" description="SAP" evidence="2">
    <location>
        <begin position="4"/>
        <end position="38"/>
    </location>
</feature>
<dbReference type="Gene3D" id="1.10.720.30">
    <property type="entry name" value="SAP domain"/>
    <property type="match status" value="1"/>
</dbReference>
<dbReference type="Proteomes" id="UP000248161">
    <property type="component" value="Unassembled WGS sequence"/>
</dbReference>
<dbReference type="Pfam" id="PF02037">
    <property type="entry name" value="SAP"/>
    <property type="match status" value="1"/>
</dbReference>
<dbReference type="InterPro" id="IPR003034">
    <property type="entry name" value="SAP_dom"/>
</dbReference>
<evidence type="ECO:0000313" key="3">
    <source>
        <dbReference type="EMBL" id="PXF21454.1"/>
    </source>
</evidence>
<dbReference type="PROSITE" id="PS50800">
    <property type="entry name" value="SAP"/>
    <property type="match status" value="1"/>
</dbReference>
<feature type="transmembrane region" description="Helical" evidence="1">
    <location>
        <begin position="68"/>
        <end position="91"/>
    </location>
</feature>
<comment type="caution">
    <text evidence="3">The sequence shown here is derived from an EMBL/GenBank/DDBJ whole genome shotgun (WGS) entry which is preliminary data.</text>
</comment>
<reference evidence="3 4" key="1">
    <citation type="journal article" date="2015" name="Nat. Commun.">
        <title>Genomic and transcriptomic evidence for scavenging of diverse organic compounds by widespread deep-sea archaea.</title>
        <authorList>
            <person name="Li M."/>
            <person name="Baker B.J."/>
            <person name="Anantharaman K."/>
            <person name="Jain S."/>
            <person name="Breier J.A."/>
            <person name="Dick G.J."/>
        </authorList>
    </citation>
    <scope>NUCLEOTIDE SEQUENCE [LARGE SCALE GENOMIC DNA]</scope>
    <source>
        <strain evidence="3">Cayman_51_deep</strain>
    </source>
</reference>
<dbReference type="AlphaFoldDB" id="A0A2V3HQQ5"/>
<evidence type="ECO:0000313" key="4">
    <source>
        <dbReference type="Proteomes" id="UP000248161"/>
    </source>
</evidence>
<name>A0A2V3HQQ5_9ARCH</name>